<dbReference type="OrthoDB" id="9973021at2759"/>
<accession>A0A482WWN5</accession>
<evidence type="ECO:0000256" key="1">
    <source>
        <dbReference type="SAM" id="MobiDB-lite"/>
    </source>
</evidence>
<evidence type="ECO:0000313" key="4">
    <source>
        <dbReference type="Proteomes" id="UP000291343"/>
    </source>
</evidence>
<gene>
    <name evidence="3" type="ORF">LSTR_LSTR006428</name>
</gene>
<dbReference type="Proteomes" id="UP000291343">
    <property type="component" value="Unassembled WGS sequence"/>
</dbReference>
<protein>
    <recommendedName>
        <fullName evidence="2">F-box domain-containing protein</fullName>
    </recommendedName>
</protein>
<dbReference type="InterPro" id="IPR036047">
    <property type="entry name" value="F-box-like_dom_sf"/>
</dbReference>
<dbReference type="InParanoid" id="A0A482WWN5"/>
<dbReference type="Gene3D" id="2.120.10.80">
    <property type="entry name" value="Kelch-type beta propeller"/>
    <property type="match status" value="1"/>
</dbReference>
<dbReference type="PANTHER" id="PTHR46432">
    <property type="entry name" value="F-BOX ONLY PROTEIN 42"/>
    <property type="match status" value="1"/>
</dbReference>
<dbReference type="PROSITE" id="PS50181">
    <property type="entry name" value="FBOX"/>
    <property type="match status" value="1"/>
</dbReference>
<dbReference type="InterPro" id="IPR052821">
    <property type="entry name" value="F-box_only_SRC"/>
</dbReference>
<feature type="domain" description="F-box" evidence="2">
    <location>
        <begin position="13"/>
        <end position="66"/>
    </location>
</feature>
<dbReference type="InterPro" id="IPR001810">
    <property type="entry name" value="F-box_dom"/>
</dbReference>
<evidence type="ECO:0000313" key="3">
    <source>
        <dbReference type="EMBL" id="RZF38029.1"/>
    </source>
</evidence>
<proteinExistence type="predicted"/>
<dbReference type="Gene3D" id="1.20.1280.50">
    <property type="match status" value="1"/>
</dbReference>
<dbReference type="PANTHER" id="PTHR46432:SF1">
    <property type="entry name" value="F-BOX ONLY PROTEIN 42"/>
    <property type="match status" value="1"/>
</dbReference>
<dbReference type="CDD" id="cd22110">
    <property type="entry name" value="F-box_FBXO42"/>
    <property type="match status" value="1"/>
</dbReference>
<feature type="region of interest" description="Disordered" evidence="1">
    <location>
        <begin position="546"/>
        <end position="566"/>
    </location>
</feature>
<feature type="compositionally biased region" description="Polar residues" evidence="1">
    <location>
        <begin position="440"/>
        <end position="463"/>
    </location>
</feature>
<dbReference type="SMR" id="A0A482WWN5"/>
<organism evidence="3 4">
    <name type="scientific">Laodelphax striatellus</name>
    <name type="common">Small brown planthopper</name>
    <name type="synonym">Delphax striatella</name>
    <dbReference type="NCBI Taxonomy" id="195883"/>
    <lineage>
        <taxon>Eukaryota</taxon>
        <taxon>Metazoa</taxon>
        <taxon>Ecdysozoa</taxon>
        <taxon>Arthropoda</taxon>
        <taxon>Hexapoda</taxon>
        <taxon>Insecta</taxon>
        <taxon>Pterygota</taxon>
        <taxon>Neoptera</taxon>
        <taxon>Paraneoptera</taxon>
        <taxon>Hemiptera</taxon>
        <taxon>Auchenorrhyncha</taxon>
        <taxon>Fulgoroidea</taxon>
        <taxon>Delphacidae</taxon>
        <taxon>Criomorphinae</taxon>
        <taxon>Laodelphax</taxon>
    </lineage>
</organism>
<feature type="compositionally biased region" description="Basic and acidic residues" evidence="1">
    <location>
        <begin position="464"/>
        <end position="492"/>
    </location>
</feature>
<reference evidence="3 4" key="1">
    <citation type="journal article" date="2017" name="Gigascience">
        <title>Genome sequence of the small brown planthopper, Laodelphax striatellus.</title>
        <authorList>
            <person name="Zhu J."/>
            <person name="Jiang F."/>
            <person name="Wang X."/>
            <person name="Yang P."/>
            <person name="Bao Y."/>
            <person name="Zhao W."/>
            <person name="Wang W."/>
            <person name="Lu H."/>
            <person name="Wang Q."/>
            <person name="Cui N."/>
            <person name="Li J."/>
            <person name="Chen X."/>
            <person name="Luo L."/>
            <person name="Yu J."/>
            <person name="Kang L."/>
            <person name="Cui F."/>
        </authorList>
    </citation>
    <scope>NUCLEOTIDE SEQUENCE [LARGE SCALE GENOMIC DNA]</scope>
    <source>
        <strain evidence="3">Lst14</strain>
    </source>
</reference>
<dbReference type="SUPFAM" id="SSF81383">
    <property type="entry name" value="F-box domain"/>
    <property type="match status" value="1"/>
</dbReference>
<sequence>MMTEHYDSEIESGCTIEDLPDEVLEYILSLLPPYSDLDHCMDVSPRWKKIVENVVYHSHQLLLKSLANFDIRWEHVTPSEKMQSITKRYSHSACCHGNFMYVFGGCTCTMTTFNDLWKLDLSTRQWSRLLTMGTYPSPKACATLVHHKNRLLLFGGWSHPATFLFSHVWRTFNELHIYDIHENKWQSIATLSNHPPPMAGHSATIHKDNMIIFGGLHGQNRTSNDVWCFNVSSNLWKKVNIDGIKPQPRYCQTQVVLDDEHLLILGGCGGGPNEVLSDVWMLDMSDVTAGWHWKPVAVRNPQWAPSHLWCHPACRVGDYVVAFSRNPVATAPMRQYSKLSPNGQFRLKPHRMDANPSEPGRRFGDNLVSPAVDRDVNVNGRRGSLSRSQPMETQDTNSSSSSSQASTSTAPLGRTTAVLQPLPIANSKANQAKESAPAPQCSTPHCASSSDSNSGNARTNSNHDNSRPSSSHDRSNVRNSPESRTKSPRVSDFHTVNNAHCTDMAAFSDNSQSTITKNRKTNRRIIQLDAIRRIEERLRRVAAASPADDASAKVRKQEIEPSPPECTQTFLKQPGVPKMAMFVLDISCVLTPDCYASWLPIKAVADGCPEDMIFYSLVAGNSELIMFGGMQQETWASSPNNSALPVNVISESVTNALHFITAPRSII</sequence>
<dbReference type="InterPro" id="IPR015915">
    <property type="entry name" value="Kelch-typ_b-propeller"/>
</dbReference>
<keyword evidence="4" id="KW-1185">Reference proteome</keyword>
<feature type="region of interest" description="Disordered" evidence="1">
    <location>
        <begin position="334"/>
        <end position="412"/>
    </location>
</feature>
<dbReference type="GO" id="GO:1990756">
    <property type="term" value="F:ubiquitin-like ligase-substrate adaptor activity"/>
    <property type="evidence" value="ECO:0007669"/>
    <property type="project" value="TreeGrafter"/>
</dbReference>
<feature type="compositionally biased region" description="Polar residues" evidence="1">
    <location>
        <begin position="385"/>
        <end position="397"/>
    </location>
</feature>
<feature type="compositionally biased region" description="Basic and acidic residues" evidence="1">
    <location>
        <begin position="550"/>
        <end position="559"/>
    </location>
</feature>
<dbReference type="Pfam" id="PF12937">
    <property type="entry name" value="F-box-like"/>
    <property type="match status" value="1"/>
</dbReference>
<dbReference type="SUPFAM" id="SSF117281">
    <property type="entry name" value="Kelch motif"/>
    <property type="match status" value="1"/>
</dbReference>
<dbReference type="EMBL" id="QKKF02022824">
    <property type="protein sequence ID" value="RZF38029.1"/>
    <property type="molecule type" value="Genomic_DNA"/>
</dbReference>
<comment type="caution">
    <text evidence="3">The sequence shown here is derived from an EMBL/GenBank/DDBJ whole genome shotgun (WGS) entry which is preliminary data.</text>
</comment>
<dbReference type="GO" id="GO:0019005">
    <property type="term" value="C:SCF ubiquitin ligase complex"/>
    <property type="evidence" value="ECO:0007669"/>
    <property type="project" value="TreeGrafter"/>
</dbReference>
<dbReference type="FunCoup" id="A0A482WWN5">
    <property type="interactions" value="335"/>
</dbReference>
<dbReference type="AlphaFoldDB" id="A0A482WWN5"/>
<name>A0A482WWN5_LAOST</name>
<feature type="region of interest" description="Disordered" evidence="1">
    <location>
        <begin position="428"/>
        <end position="496"/>
    </location>
</feature>
<evidence type="ECO:0000259" key="2">
    <source>
        <dbReference type="PROSITE" id="PS50181"/>
    </source>
</evidence>
<dbReference type="SMART" id="SM00256">
    <property type="entry name" value="FBOX"/>
    <property type="match status" value="1"/>
</dbReference>
<feature type="compositionally biased region" description="Low complexity" evidence="1">
    <location>
        <begin position="398"/>
        <end position="410"/>
    </location>
</feature>
<dbReference type="Pfam" id="PF13415">
    <property type="entry name" value="Beta-prop_FBX42"/>
    <property type="match status" value="1"/>
</dbReference>
<dbReference type="STRING" id="195883.A0A482WWN5"/>